<evidence type="ECO:0000313" key="25">
    <source>
        <dbReference type="Proteomes" id="UP001179952"/>
    </source>
</evidence>
<reference evidence="24" key="1">
    <citation type="journal article" date="2023" name="Nat. Commun.">
        <title>Diploid and tetraploid genomes of Acorus and the evolution of monocots.</title>
        <authorList>
            <person name="Ma L."/>
            <person name="Liu K.W."/>
            <person name="Li Z."/>
            <person name="Hsiao Y.Y."/>
            <person name="Qi Y."/>
            <person name="Fu T."/>
            <person name="Tang G.D."/>
            <person name="Zhang D."/>
            <person name="Sun W.H."/>
            <person name="Liu D.K."/>
            <person name="Li Y."/>
            <person name="Chen G.Z."/>
            <person name="Liu X.D."/>
            <person name="Liao X.Y."/>
            <person name="Jiang Y.T."/>
            <person name="Yu X."/>
            <person name="Hao Y."/>
            <person name="Huang J."/>
            <person name="Zhao X.W."/>
            <person name="Ke S."/>
            <person name="Chen Y.Y."/>
            <person name="Wu W.L."/>
            <person name="Hsu J.L."/>
            <person name="Lin Y.F."/>
            <person name="Huang M.D."/>
            <person name="Li C.Y."/>
            <person name="Huang L."/>
            <person name="Wang Z.W."/>
            <person name="Zhao X."/>
            <person name="Zhong W.Y."/>
            <person name="Peng D.H."/>
            <person name="Ahmad S."/>
            <person name="Lan S."/>
            <person name="Zhang J.S."/>
            <person name="Tsai W.C."/>
            <person name="Van de Peer Y."/>
            <person name="Liu Z.J."/>
        </authorList>
    </citation>
    <scope>NUCLEOTIDE SEQUENCE</scope>
    <source>
        <strain evidence="24">SCP</strain>
    </source>
</reference>
<accession>A0AAV9BC12</accession>
<dbReference type="GO" id="GO:0004614">
    <property type="term" value="F:phosphoglucomutase activity"/>
    <property type="evidence" value="ECO:0007669"/>
    <property type="project" value="UniProtKB-EC"/>
</dbReference>
<dbReference type="Gene3D" id="3.30.310.50">
    <property type="entry name" value="Alpha-D-phosphohexomutase, C-terminal domain"/>
    <property type="match status" value="1"/>
</dbReference>
<evidence type="ECO:0000256" key="17">
    <source>
        <dbReference type="ARBA" id="ARBA00045679"/>
    </source>
</evidence>
<feature type="domain" description="Alpha-D-phosphohexomutase alpha/beta/alpha" evidence="22">
    <location>
        <begin position="244"/>
        <end position="340"/>
    </location>
</feature>
<dbReference type="InterPro" id="IPR016066">
    <property type="entry name" value="A-D-PHexomutase_CS"/>
</dbReference>
<sequence length="685" mass="74544">MASSSTMLASSRPTASALLNRRGRPSNGFMRKRQLSLSVRASSPSSSSSSMAVAEPEGLKINSVPTKPFEGQRTGTSGLRKKVKVFMQENYLANWIQALFNSLPPEDYKNGVLVLGGDGRYFNQEAAQIIIKIAAGNGVGKILVGRDGLMSTPAVSAVIRKRKANGGFIMSASHNPGGPDYDWGIKFNYNSGQPAPESITDKIYGNTLSLSEIRMADIPDVDLSKLGVTEYGSFSVEVIDPVSDYLELMENVFDFELIRSLVLRSDFRFIFDAMHAVTGAYAKPIFVDSLGADLRSIANGVPLEDFGHGHPDPNLTYAKDLVDIMYSENAPNLGAASDGNTAHESLVGYTWKDDQVTLNIASELRSDMTHRDGDRNMILGRGFFVTPSDSVAIIAANAQDAIPYFQGGPKGLARSMPTSGALDCVAAKLNLPFFEVPTGWKFFGNLMDAGKLSICGEESFGTGSDHIREKDGIWAVLAWLSIIAYQNKDKKVGEKLISVSNVVKEHWATYGRNFFSRYDYEECKSDGANNMVEYLREMISKSKAGQNYGSYTLQFADDFTYTDPIDGTVVSKQGIRFVFSDGSRIIFRLSGTGSSGATVRIYIEQFEPDVSQHDMDAQTALKPLIEVSVRVERLSEISVLFLRWGHLKEAKMVGLKGLSSGLDGGDHGLVDTGSEVVEVVEGGSC</sequence>
<dbReference type="Pfam" id="PF02879">
    <property type="entry name" value="PGM_PMM_II"/>
    <property type="match status" value="1"/>
</dbReference>
<dbReference type="PROSITE" id="PS00710">
    <property type="entry name" value="PGM_PMM"/>
    <property type="match status" value="1"/>
</dbReference>
<evidence type="ECO:0000313" key="24">
    <source>
        <dbReference type="EMBL" id="KAK1274289.1"/>
    </source>
</evidence>
<keyword evidence="11" id="KW-0479">Metal-binding</keyword>
<dbReference type="GO" id="GO:0006006">
    <property type="term" value="P:glucose metabolic process"/>
    <property type="evidence" value="ECO:0007669"/>
    <property type="project" value="UniProtKB-KW"/>
</dbReference>
<keyword evidence="10" id="KW-0934">Plastid</keyword>
<dbReference type="EC" id="5.4.2.2" evidence="6"/>
<evidence type="ECO:0000256" key="12">
    <source>
        <dbReference type="ARBA" id="ARBA00022842"/>
    </source>
</evidence>
<dbReference type="InterPro" id="IPR005846">
    <property type="entry name" value="A-D-PHexomutase_a/b/a-III"/>
</dbReference>
<evidence type="ECO:0000256" key="16">
    <source>
        <dbReference type="ARBA" id="ARBA00041398"/>
    </source>
</evidence>
<evidence type="ECO:0000256" key="8">
    <source>
        <dbReference type="ARBA" id="ARBA00022528"/>
    </source>
</evidence>
<feature type="domain" description="Alpha-D-phosphohexomutase alpha/beta/alpha" evidence="21">
    <location>
        <begin position="72"/>
        <end position="209"/>
    </location>
</feature>
<dbReference type="GO" id="GO:0000287">
    <property type="term" value="F:magnesium ion binding"/>
    <property type="evidence" value="ECO:0007669"/>
    <property type="project" value="InterPro"/>
</dbReference>
<dbReference type="Pfam" id="PF02880">
    <property type="entry name" value="PGM_PMM_III"/>
    <property type="match status" value="1"/>
</dbReference>
<dbReference type="SUPFAM" id="SSF53738">
    <property type="entry name" value="Phosphoglucomutase, first 3 domains"/>
    <property type="match status" value="3"/>
</dbReference>
<organism evidence="24 25">
    <name type="scientific">Acorus gramineus</name>
    <name type="common">Dwarf sweet flag</name>
    <dbReference type="NCBI Taxonomy" id="55184"/>
    <lineage>
        <taxon>Eukaryota</taxon>
        <taxon>Viridiplantae</taxon>
        <taxon>Streptophyta</taxon>
        <taxon>Embryophyta</taxon>
        <taxon>Tracheophyta</taxon>
        <taxon>Spermatophyta</taxon>
        <taxon>Magnoliopsida</taxon>
        <taxon>Liliopsida</taxon>
        <taxon>Acoraceae</taxon>
        <taxon>Acorus</taxon>
    </lineage>
</organism>
<reference evidence="24" key="2">
    <citation type="submission" date="2023-06" db="EMBL/GenBank/DDBJ databases">
        <authorList>
            <person name="Ma L."/>
            <person name="Liu K.-W."/>
            <person name="Li Z."/>
            <person name="Hsiao Y.-Y."/>
            <person name="Qi Y."/>
            <person name="Fu T."/>
            <person name="Tang G."/>
            <person name="Zhang D."/>
            <person name="Sun W.-H."/>
            <person name="Liu D.-K."/>
            <person name="Li Y."/>
            <person name="Chen G.-Z."/>
            <person name="Liu X.-D."/>
            <person name="Liao X.-Y."/>
            <person name="Jiang Y.-T."/>
            <person name="Yu X."/>
            <person name="Hao Y."/>
            <person name="Huang J."/>
            <person name="Zhao X.-W."/>
            <person name="Ke S."/>
            <person name="Chen Y.-Y."/>
            <person name="Wu W.-L."/>
            <person name="Hsu J.-L."/>
            <person name="Lin Y.-F."/>
            <person name="Huang M.-D."/>
            <person name="Li C.-Y."/>
            <person name="Huang L."/>
            <person name="Wang Z.-W."/>
            <person name="Zhao X."/>
            <person name="Zhong W.-Y."/>
            <person name="Peng D.-H."/>
            <person name="Ahmad S."/>
            <person name="Lan S."/>
            <person name="Zhang J.-S."/>
            <person name="Tsai W.-C."/>
            <person name="Van De Peer Y."/>
            <person name="Liu Z.-J."/>
        </authorList>
    </citation>
    <scope>NUCLEOTIDE SEQUENCE</scope>
    <source>
        <strain evidence="24">SCP</strain>
        <tissue evidence="24">Leaves</tissue>
    </source>
</reference>
<dbReference type="NCBIfam" id="NF005737">
    <property type="entry name" value="PRK07564.1-1"/>
    <property type="match status" value="1"/>
</dbReference>
<keyword evidence="9" id="KW-0597">Phosphoprotein</keyword>
<keyword evidence="12" id="KW-0460">Magnesium</keyword>
<evidence type="ECO:0000256" key="3">
    <source>
        <dbReference type="ARBA" id="ARBA00004229"/>
    </source>
</evidence>
<evidence type="ECO:0000256" key="18">
    <source>
        <dbReference type="ARBA" id="ARBA00049318"/>
    </source>
</evidence>
<keyword evidence="13" id="KW-0809">Transit peptide</keyword>
<dbReference type="InterPro" id="IPR045244">
    <property type="entry name" value="PGM"/>
</dbReference>
<keyword evidence="14" id="KW-0413">Isomerase</keyword>
<keyword evidence="8" id="KW-0150">Chloroplast</keyword>
<feature type="region of interest" description="Disordered" evidence="20">
    <location>
        <begin position="1"/>
        <end position="57"/>
    </location>
</feature>
<comment type="subunit">
    <text evidence="5">Monomer.</text>
</comment>
<gene>
    <name evidence="24" type="ORF">QJS04_geneDACA022277</name>
</gene>
<keyword evidence="15" id="KW-0119">Carbohydrate metabolism</keyword>
<dbReference type="PANTHER" id="PTHR22573">
    <property type="entry name" value="PHOSPHOHEXOMUTASE FAMILY MEMBER"/>
    <property type="match status" value="1"/>
</dbReference>
<evidence type="ECO:0000259" key="22">
    <source>
        <dbReference type="Pfam" id="PF02879"/>
    </source>
</evidence>
<comment type="cofactor">
    <cofactor evidence="2">
        <name>Mg(2+)</name>
        <dbReference type="ChEBI" id="CHEBI:18420"/>
    </cofactor>
</comment>
<feature type="compositionally biased region" description="Low complexity" evidence="20">
    <location>
        <begin position="36"/>
        <end position="50"/>
    </location>
</feature>
<dbReference type="Pfam" id="PF24947">
    <property type="entry name" value="PGM1_C_vert_fung"/>
    <property type="match status" value="1"/>
</dbReference>
<feature type="domain" description="Alpha-D-phosphohexomutase alpha/beta/alpha" evidence="23">
    <location>
        <begin position="388"/>
        <end position="489"/>
    </location>
</feature>
<dbReference type="FunFam" id="3.40.120.10:FF:000005">
    <property type="entry name" value="Phosphoglucomutase 5"/>
    <property type="match status" value="1"/>
</dbReference>
<dbReference type="EMBL" id="JAUJYN010000004">
    <property type="protein sequence ID" value="KAK1274289.1"/>
    <property type="molecule type" value="Genomic_DNA"/>
</dbReference>
<evidence type="ECO:0000256" key="19">
    <source>
        <dbReference type="ARBA" id="ARBA00049409"/>
    </source>
</evidence>
<dbReference type="FunFam" id="3.40.120.10:FF:000009">
    <property type="entry name" value="Phosphoglucomutase, cytoplasmic 1"/>
    <property type="match status" value="1"/>
</dbReference>
<comment type="catalytic activity">
    <reaction evidence="1">
        <text>alpha-D-glucose 1-phosphate = alpha-D-glucose 6-phosphate</text>
        <dbReference type="Rhea" id="RHEA:23536"/>
        <dbReference type="ChEBI" id="CHEBI:58225"/>
        <dbReference type="ChEBI" id="CHEBI:58601"/>
        <dbReference type="EC" id="5.4.2.2"/>
    </reaction>
</comment>
<evidence type="ECO:0000259" key="21">
    <source>
        <dbReference type="Pfam" id="PF02878"/>
    </source>
</evidence>
<protein>
    <recommendedName>
        <fullName evidence="6">phosphoglucomutase (alpha-D-glucose-1,6-bisphosphate-dependent)</fullName>
        <ecNumber evidence="6">5.4.2.2</ecNumber>
    </recommendedName>
    <alternativeName>
        <fullName evidence="16">Glucose phosphomutase</fullName>
    </alternativeName>
</protein>
<comment type="subcellular location">
    <subcellularLocation>
        <location evidence="3">Plastid</location>
        <location evidence="3">Chloroplast</location>
    </subcellularLocation>
</comment>
<evidence type="ECO:0000256" key="9">
    <source>
        <dbReference type="ARBA" id="ARBA00022553"/>
    </source>
</evidence>
<dbReference type="AlphaFoldDB" id="A0AAV9BC12"/>
<keyword evidence="7" id="KW-0313">Glucose metabolism</keyword>
<evidence type="ECO:0000259" key="23">
    <source>
        <dbReference type="Pfam" id="PF02880"/>
    </source>
</evidence>
<proteinExistence type="inferred from homology"/>
<dbReference type="SUPFAM" id="SSF55957">
    <property type="entry name" value="Phosphoglucomutase, C-terminal domain"/>
    <property type="match status" value="1"/>
</dbReference>
<dbReference type="InterPro" id="IPR005841">
    <property type="entry name" value="Alpha-D-phosphohexomutase_SF"/>
</dbReference>
<evidence type="ECO:0000256" key="2">
    <source>
        <dbReference type="ARBA" id="ARBA00001946"/>
    </source>
</evidence>
<evidence type="ECO:0000256" key="5">
    <source>
        <dbReference type="ARBA" id="ARBA00011245"/>
    </source>
</evidence>
<evidence type="ECO:0000256" key="10">
    <source>
        <dbReference type="ARBA" id="ARBA00022640"/>
    </source>
</evidence>
<dbReference type="PRINTS" id="PR00509">
    <property type="entry name" value="PGMPMM"/>
</dbReference>
<feature type="compositionally biased region" description="Polar residues" evidence="20">
    <location>
        <begin position="1"/>
        <end position="14"/>
    </location>
</feature>
<evidence type="ECO:0000256" key="14">
    <source>
        <dbReference type="ARBA" id="ARBA00023235"/>
    </source>
</evidence>
<evidence type="ECO:0000256" key="7">
    <source>
        <dbReference type="ARBA" id="ARBA00022526"/>
    </source>
</evidence>
<dbReference type="GO" id="GO:0009507">
    <property type="term" value="C:chloroplast"/>
    <property type="evidence" value="ECO:0007669"/>
    <property type="project" value="UniProtKB-SubCell"/>
</dbReference>
<dbReference type="PANTHER" id="PTHR22573:SF59">
    <property type="entry name" value="PHOSPHOGLUCOMUTASE, CHLOROPLASTIC"/>
    <property type="match status" value="1"/>
</dbReference>
<evidence type="ECO:0000256" key="11">
    <source>
        <dbReference type="ARBA" id="ARBA00022723"/>
    </source>
</evidence>
<evidence type="ECO:0000256" key="20">
    <source>
        <dbReference type="SAM" id="MobiDB-lite"/>
    </source>
</evidence>
<evidence type="ECO:0000256" key="1">
    <source>
        <dbReference type="ARBA" id="ARBA00000443"/>
    </source>
</evidence>
<dbReference type="CDD" id="cd03085">
    <property type="entry name" value="PGM1"/>
    <property type="match status" value="1"/>
</dbReference>
<evidence type="ECO:0000256" key="6">
    <source>
        <dbReference type="ARBA" id="ARBA00012728"/>
    </source>
</evidence>
<evidence type="ECO:0000256" key="13">
    <source>
        <dbReference type="ARBA" id="ARBA00022946"/>
    </source>
</evidence>
<name>A0AAV9BC12_ACOGR</name>
<comment type="catalytic activity">
    <reaction evidence="18">
        <text>alpha-D-glucose 1,6-bisphosphate + L-seryl-[protein] = O-phospho-L-seryl-[protein] + alpha-D-glucose 6-phosphate</text>
        <dbReference type="Rhea" id="RHEA:68752"/>
        <dbReference type="Rhea" id="RHEA-COMP:9863"/>
        <dbReference type="Rhea" id="RHEA-COMP:11604"/>
        <dbReference type="ChEBI" id="CHEBI:29999"/>
        <dbReference type="ChEBI" id="CHEBI:58225"/>
        <dbReference type="ChEBI" id="CHEBI:58392"/>
        <dbReference type="ChEBI" id="CHEBI:83421"/>
    </reaction>
</comment>
<dbReference type="InterPro" id="IPR036900">
    <property type="entry name" value="A-D-PHexomutase_C_sf"/>
</dbReference>
<dbReference type="InterPro" id="IPR005845">
    <property type="entry name" value="A-D-PHexomutase_a/b/a-II"/>
</dbReference>
<dbReference type="InterPro" id="IPR016055">
    <property type="entry name" value="A-D-PHexomutase_a/b/a-I/II/III"/>
</dbReference>
<dbReference type="FunFam" id="3.40.120.10:FF:000004">
    <property type="entry name" value="Phosphoglucomutase 5"/>
    <property type="match status" value="1"/>
</dbReference>
<comment type="similarity">
    <text evidence="4">Belongs to the phosphohexose mutase family.</text>
</comment>
<dbReference type="FunFam" id="3.30.310.50:FF:000002">
    <property type="entry name" value="Phosphoglucomutase 5"/>
    <property type="match status" value="1"/>
</dbReference>
<dbReference type="GO" id="GO:0005829">
    <property type="term" value="C:cytosol"/>
    <property type="evidence" value="ECO:0007669"/>
    <property type="project" value="TreeGrafter"/>
</dbReference>
<dbReference type="Gene3D" id="3.40.120.10">
    <property type="entry name" value="Alpha-D-Glucose-1,6-Bisphosphate, subunit A, domain 3"/>
    <property type="match status" value="3"/>
</dbReference>
<comment type="function">
    <text evidence="17">Catalyzes the reversible isomerization of alpha-D-glucose 1-phosphate to alpha-D-glucose 6-phosphate. The mechanism proceeds via the intermediate compound alpha-D-glucose 1,6-bisphosphate. This enzyme participates in both the breakdown and synthesis of glucose.</text>
</comment>
<dbReference type="InterPro" id="IPR005844">
    <property type="entry name" value="A-D-PHexomutase_a/b/a-I"/>
</dbReference>
<dbReference type="Pfam" id="PF02878">
    <property type="entry name" value="PGM_PMM_I"/>
    <property type="match status" value="1"/>
</dbReference>
<comment type="catalytic activity">
    <reaction evidence="19">
        <text>O-phospho-L-seryl-[protein] + alpha-D-glucose 1-phosphate = alpha-D-glucose 1,6-bisphosphate + L-seryl-[protein]</text>
        <dbReference type="Rhea" id="RHEA:68748"/>
        <dbReference type="Rhea" id="RHEA-COMP:9863"/>
        <dbReference type="Rhea" id="RHEA-COMP:11604"/>
        <dbReference type="ChEBI" id="CHEBI:29999"/>
        <dbReference type="ChEBI" id="CHEBI:58392"/>
        <dbReference type="ChEBI" id="CHEBI:58601"/>
        <dbReference type="ChEBI" id="CHEBI:83421"/>
    </reaction>
</comment>
<evidence type="ECO:0000256" key="4">
    <source>
        <dbReference type="ARBA" id="ARBA00010231"/>
    </source>
</evidence>
<dbReference type="Proteomes" id="UP001179952">
    <property type="component" value="Unassembled WGS sequence"/>
</dbReference>
<keyword evidence="25" id="KW-1185">Reference proteome</keyword>
<comment type="caution">
    <text evidence="24">The sequence shown here is derived from an EMBL/GenBank/DDBJ whole genome shotgun (WGS) entry which is preliminary data.</text>
</comment>
<evidence type="ECO:0000256" key="15">
    <source>
        <dbReference type="ARBA" id="ARBA00023277"/>
    </source>
</evidence>